<dbReference type="AlphaFoldDB" id="A0A218ZGD5"/>
<dbReference type="InParanoid" id="A0A218ZGD5"/>
<accession>A0A218ZGD5</accession>
<evidence type="ECO:0000313" key="2">
    <source>
        <dbReference type="EMBL" id="OWP07109.1"/>
    </source>
</evidence>
<organism evidence="2 3">
    <name type="scientific">Diplocarpon coronariae</name>
    <dbReference type="NCBI Taxonomy" id="2795749"/>
    <lineage>
        <taxon>Eukaryota</taxon>
        <taxon>Fungi</taxon>
        <taxon>Dikarya</taxon>
        <taxon>Ascomycota</taxon>
        <taxon>Pezizomycotina</taxon>
        <taxon>Leotiomycetes</taxon>
        <taxon>Helotiales</taxon>
        <taxon>Drepanopezizaceae</taxon>
        <taxon>Diplocarpon</taxon>
    </lineage>
</organism>
<feature type="region of interest" description="Disordered" evidence="1">
    <location>
        <begin position="1"/>
        <end position="34"/>
    </location>
</feature>
<dbReference type="Proteomes" id="UP000242519">
    <property type="component" value="Unassembled WGS sequence"/>
</dbReference>
<keyword evidence="3" id="KW-1185">Reference proteome</keyword>
<name>A0A218ZGD5_9HELO</name>
<protein>
    <submittedName>
        <fullName evidence="2">Uncharacterized protein</fullName>
    </submittedName>
</protein>
<evidence type="ECO:0000313" key="3">
    <source>
        <dbReference type="Proteomes" id="UP000242519"/>
    </source>
</evidence>
<sequence>MSLGTAAEATRSSPSSPYKDQAKPRLTAGNTAPFRRRRRYYPNSKVWCRFPDYSYLPAHPFFVLSQGLKFERFANDVQSINGKYVTRSEMEELWNKRVRRAFESSELPGTEEAERELLLKDALDQTKGYPGFDSKQYWDLSDMMNSVGSLSVAREVENKIVVKAPGSTVTDRRAKKLTARRQADAETSALGFENMQI</sequence>
<reference evidence="2 3" key="1">
    <citation type="submission" date="2017-04" db="EMBL/GenBank/DDBJ databases">
        <title>Draft genome sequence of Marssonina coronaria NL1: causal agent of apple blotch.</title>
        <authorList>
            <person name="Cheng Q."/>
        </authorList>
    </citation>
    <scope>NUCLEOTIDE SEQUENCE [LARGE SCALE GENOMIC DNA]</scope>
    <source>
        <strain evidence="2 3">NL1</strain>
    </source>
</reference>
<proteinExistence type="predicted"/>
<gene>
    <name evidence="2" type="ORF">B2J93_6689</name>
</gene>
<comment type="caution">
    <text evidence="2">The sequence shown here is derived from an EMBL/GenBank/DDBJ whole genome shotgun (WGS) entry which is preliminary data.</text>
</comment>
<dbReference type="EMBL" id="MZNU01000020">
    <property type="protein sequence ID" value="OWP07109.1"/>
    <property type="molecule type" value="Genomic_DNA"/>
</dbReference>
<evidence type="ECO:0000256" key="1">
    <source>
        <dbReference type="SAM" id="MobiDB-lite"/>
    </source>
</evidence>